<organism evidence="1 2">
    <name type="scientific">Candidatus Doudnabacteria bacterium RIFCSPHIGHO2_02_FULL_46_11</name>
    <dbReference type="NCBI Taxonomy" id="1817832"/>
    <lineage>
        <taxon>Bacteria</taxon>
        <taxon>Candidatus Doudnaibacteriota</taxon>
    </lineage>
</organism>
<name>A0A1F5P7Z5_9BACT</name>
<evidence type="ECO:0000313" key="2">
    <source>
        <dbReference type="Proteomes" id="UP000176786"/>
    </source>
</evidence>
<comment type="caution">
    <text evidence="1">The sequence shown here is derived from an EMBL/GenBank/DDBJ whole genome shotgun (WGS) entry which is preliminary data.</text>
</comment>
<dbReference type="AlphaFoldDB" id="A0A1F5P7Z5"/>
<sequence length="135" mass="15189">MQTTRVRPSAPPVFVPEVKHHFPTSQEERASLAWELNPDRVLVSVHVRDAGYAPANLPPRTMGAYSYALDPQSWQEGWNHLRKLGASYRFTHSGGWPSSLWASVEEKGIRFYQTGGAPARLLTWEELAVLNPPKP</sequence>
<evidence type="ECO:0000313" key="1">
    <source>
        <dbReference type="EMBL" id="OGE86056.1"/>
    </source>
</evidence>
<protein>
    <submittedName>
        <fullName evidence="1">Uncharacterized protein</fullName>
    </submittedName>
</protein>
<gene>
    <name evidence="1" type="ORF">A3J48_04025</name>
</gene>
<accession>A0A1F5P7Z5</accession>
<dbReference type="EMBL" id="MFES01000014">
    <property type="protein sequence ID" value="OGE86056.1"/>
    <property type="molecule type" value="Genomic_DNA"/>
</dbReference>
<reference evidence="1 2" key="1">
    <citation type="journal article" date="2016" name="Nat. Commun.">
        <title>Thousands of microbial genomes shed light on interconnected biogeochemical processes in an aquifer system.</title>
        <authorList>
            <person name="Anantharaman K."/>
            <person name="Brown C.T."/>
            <person name="Hug L.A."/>
            <person name="Sharon I."/>
            <person name="Castelle C.J."/>
            <person name="Probst A.J."/>
            <person name="Thomas B.C."/>
            <person name="Singh A."/>
            <person name="Wilkins M.J."/>
            <person name="Karaoz U."/>
            <person name="Brodie E.L."/>
            <person name="Williams K.H."/>
            <person name="Hubbard S.S."/>
            <person name="Banfield J.F."/>
        </authorList>
    </citation>
    <scope>NUCLEOTIDE SEQUENCE [LARGE SCALE GENOMIC DNA]</scope>
</reference>
<dbReference type="Proteomes" id="UP000176786">
    <property type="component" value="Unassembled WGS sequence"/>
</dbReference>
<proteinExistence type="predicted"/>